<dbReference type="OrthoDB" id="5925at2759"/>
<dbReference type="GO" id="GO:0005694">
    <property type="term" value="C:chromosome"/>
    <property type="evidence" value="ECO:0007669"/>
    <property type="project" value="TreeGrafter"/>
</dbReference>
<dbReference type="Proteomes" id="UP000285405">
    <property type="component" value="Unassembled WGS sequence"/>
</dbReference>
<proteinExistence type="inferred from homology"/>
<organism evidence="6 7">
    <name type="scientific">Golovinomyces cichoracearum</name>
    <dbReference type="NCBI Taxonomy" id="62708"/>
    <lineage>
        <taxon>Eukaryota</taxon>
        <taxon>Fungi</taxon>
        <taxon>Dikarya</taxon>
        <taxon>Ascomycota</taxon>
        <taxon>Pezizomycotina</taxon>
        <taxon>Leotiomycetes</taxon>
        <taxon>Erysiphales</taxon>
        <taxon>Erysiphaceae</taxon>
        <taxon>Golovinomyces</taxon>
    </lineage>
</organism>
<dbReference type="InterPro" id="IPR044539">
    <property type="entry name" value="Pch2-like"/>
</dbReference>
<dbReference type="GO" id="GO:0007131">
    <property type="term" value="P:reciprocal meiotic recombination"/>
    <property type="evidence" value="ECO:0007669"/>
    <property type="project" value="TreeGrafter"/>
</dbReference>
<dbReference type="InterPro" id="IPR058249">
    <property type="entry name" value="Pch2_C"/>
</dbReference>
<evidence type="ECO:0000313" key="6">
    <source>
        <dbReference type="EMBL" id="RKF54163.1"/>
    </source>
</evidence>
<dbReference type="GO" id="GO:0016887">
    <property type="term" value="F:ATP hydrolysis activity"/>
    <property type="evidence" value="ECO:0007669"/>
    <property type="project" value="InterPro"/>
</dbReference>
<keyword evidence="4" id="KW-0469">Meiosis</keyword>
<protein>
    <submittedName>
        <fullName evidence="6">Pachytene checkpoint protein 2-like protein</fullName>
    </submittedName>
</protein>
<comment type="similarity">
    <text evidence="1">Belongs to the AAA ATPase family. PCH2 subfamily.</text>
</comment>
<sequence>MSELKGIIYIEARIKDKSDDDANIDCISYEKLQAELEHQLSSENLSYELLENILDDARIVEYTGPVTDLTCYTTEHVRVEVQMYSLYYTQNSQDDEKQELPQAEILSLPHLRFANQWEELIFQDDIKGDLTWMMTNILKFSRLCEKGEINPLILLYGPPGTGKTTLCQGLAQKISIRLNSMYTHTRLIQIKTATLFSKYYSESARQVDEIFTKISRMCQDNPEEFICVFFDEVESIASSREFSTRSGESQDSLRATNALLTGLDRTKINPNIIFLCTSNMYEALDSAFLDRCGLKLSIKPPSIKCQYEILRSSIQNLMRRGVIETNQAADFIPNYDDAILASAAGHLKDPSCKLLEIVHLIRSGNSCAKSERMISGRSLTQLPEQAILRFLRSDRCDLNLALSLLRRFTLIEQQQKRKDMEMTEHKFETNEGKKRKIILLSDKIFETRDPEIERSIYQNP</sequence>
<gene>
    <name evidence="6" type="ORF">GcC1_214035</name>
</gene>
<dbReference type="Gene3D" id="3.40.50.300">
    <property type="entry name" value="P-loop containing nucleotide triphosphate hydrolases"/>
    <property type="match status" value="1"/>
</dbReference>
<dbReference type="GO" id="GO:0005524">
    <property type="term" value="F:ATP binding"/>
    <property type="evidence" value="ECO:0007669"/>
    <property type="project" value="UniProtKB-KW"/>
</dbReference>
<evidence type="ECO:0000256" key="2">
    <source>
        <dbReference type="ARBA" id="ARBA00022741"/>
    </source>
</evidence>
<dbReference type="AlphaFoldDB" id="A0A420H9T6"/>
<dbReference type="SUPFAM" id="SSF52540">
    <property type="entry name" value="P-loop containing nucleoside triphosphate hydrolases"/>
    <property type="match status" value="1"/>
</dbReference>
<evidence type="ECO:0000313" key="7">
    <source>
        <dbReference type="Proteomes" id="UP000285405"/>
    </source>
</evidence>
<comment type="caution">
    <text evidence="6">The sequence shown here is derived from an EMBL/GenBank/DDBJ whole genome shotgun (WGS) entry which is preliminary data.</text>
</comment>
<dbReference type="PANTHER" id="PTHR45991">
    <property type="entry name" value="PACHYTENE CHECKPOINT PROTEIN 2"/>
    <property type="match status" value="1"/>
</dbReference>
<keyword evidence="3" id="KW-0067">ATP-binding</keyword>
<dbReference type="SMART" id="SM00382">
    <property type="entry name" value="AAA"/>
    <property type="match status" value="1"/>
</dbReference>
<reference evidence="6 7" key="1">
    <citation type="journal article" date="2018" name="BMC Genomics">
        <title>Comparative genome analyses reveal sequence features reflecting distinct modes of host-adaptation between dicot and monocot powdery mildew.</title>
        <authorList>
            <person name="Wu Y."/>
            <person name="Ma X."/>
            <person name="Pan Z."/>
            <person name="Kale S.D."/>
            <person name="Song Y."/>
            <person name="King H."/>
            <person name="Zhang Q."/>
            <person name="Presley C."/>
            <person name="Deng X."/>
            <person name="Wei C.I."/>
            <person name="Xiao S."/>
        </authorList>
    </citation>
    <scope>NUCLEOTIDE SEQUENCE [LARGE SCALE GENOMIC DNA]</scope>
    <source>
        <strain evidence="6">UCSC1</strain>
    </source>
</reference>
<dbReference type="GO" id="GO:0005634">
    <property type="term" value="C:nucleus"/>
    <property type="evidence" value="ECO:0007669"/>
    <property type="project" value="TreeGrafter"/>
</dbReference>
<dbReference type="Pfam" id="PF23242">
    <property type="entry name" value="AAA_lid_TRIP13_C"/>
    <property type="match status" value="1"/>
</dbReference>
<evidence type="ECO:0000256" key="4">
    <source>
        <dbReference type="ARBA" id="ARBA00023254"/>
    </source>
</evidence>
<dbReference type="PANTHER" id="PTHR45991:SF1">
    <property type="entry name" value="PACHYTENE CHECKPOINT PROTEIN 2 HOMOLOG"/>
    <property type="match status" value="1"/>
</dbReference>
<evidence type="ECO:0000256" key="1">
    <source>
        <dbReference type="ARBA" id="ARBA00007271"/>
    </source>
</evidence>
<feature type="domain" description="AAA+ ATPase" evidence="5">
    <location>
        <begin position="149"/>
        <end position="304"/>
    </location>
</feature>
<dbReference type="InterPro" id="IPR003593">
    <property type="entry name" value="AAA+_ATPase"/>
</dbReference>
<accession>A0A420H9T6</accession>
<evidence type="ECO:0000259" key="5">
    <source>
        <dbReference type="SMART" id="SM00382"/>
    </source>
</evidence>
<dbReference type="InterPro" id="IPR027417">
    <property type="entry name" value="P-loop_NTPase"/>
</dbReference>
<dbReference type="EMBL" id="MCBR01021405">
    <property type="protein sequence ID" value="RKF54163.1"/>
    <property type="molecule type" value="Genomic_DNA"/>
</dbReference>
<keyword evidence="2" id="KW-0547">Nucleotide-binding</keyword>
<dbReference type="InterPro" id="IPR003959">
    <property type="entry name" value="ATPase_AAA_core"/>
</dbReference>
<dbReference type="GO" id="GO:0051598">
    <property type="term" value="P:meiotic recombination checkpoint signaling"/>
    <property type="evidence" value="ECO:0007669"/>
    <property type="project" value="TreeGrafter"/>
</dbReference>
<name>A0A420H9T6_9PEZI</name>
<dbReference type="Pfam" id="PF00004">
    <property type="entry name" value="AAA"/>
    <property type="match status" value="1"/>
</dbReference>
<evidence type="ECO:0000256" key="3">
    <source>
        <dbReference type="ARBA" id="ARBA00022840"/>
    </source>
</evidence>